<dbReference type="GO" id="GO:0005778">
    <property type="term" value="C:peroxisomal membrane"/>
    <property type="evidence" value="ECO:0007669"/>
    <property type="project" value="UniProtKB-SubCell"/>
</dbReference>
<evidence type="ECO:0000256" key="4">
    <source>
        <dbReference type="ARBA" id="ARBA00022475"/>
    </source>
</evidence>
<keyword evidence="8" id="KW-0443">Lipid metabolism</keyword>
<dbReference type="Proteomes" id="UP000694845">
    <property type="component" value="Unplaced"/>
</dbReference>
<dbReference type="PANTHER" id="PTHR43107:SF15">
    <property type="entry name" value="FATTY ACID TRANSPORT PROTEIN 3, ISOFORM A"/>
    <property type="match status" value="1"/>
</dbReference>
<comment type="subcellular location">
    <subcellularLocation>
        <location evidence="1">Cell membrane</location>
        <topology evidence="1">Multi-pass membrane protein</topology>
    </subcellularLocation>
    <subcellularLocation>
        <location evidence="17">Peroxisome membrane</location>
    </subcellularLocation>
</comment>
<dbReference type="FunFam" id="3.40.50.12780:FF:000019">
    <property type="entry name" value="Long-chain fatty acid transporter"/>
    <property type="match status" value="1"/>
</dbReference>
<comment type="catalytic activity">
    <reaction evidence="15">
        <text>a very long-chain fatty acid + ATP + CoA = a very long-chain fatty acyl-CoA + AMP + diphosphate</text>
        <dbReference type="Rhea" id="RHEA:54536"/>
        <dbReference type="ChEBI" id="CHEBI:30616"/>
        <dbReference type="ChEBI" id="CHEBI:33019"/>
        <dbReference type="ChEBI" id="CHEBI:57287"/>
        <dbReference type="ChEBI" id="CHEBI:58950"/>
        <dbReference type="ChEBI" id="CHEBI:138261"/>
        <dbReference type="ChEBI" id="CHEBI:456215"/>
    </reaction>
    <physiologicalReaction direction="left-to-right" evidence="15">
        <dbReference type="Rhea" id="RHEA:54537"/>
    </physiologicalReaction>
</comment>
<feature type="domain" description="AMP-binding enzyme C-terminal" evidence="23">
    <location>
        <begin position="544"/>
        <end position="619"/>
    </location>
</feature>
<organism evidence="24 25">
    <name type="scientific">Acanthaster planci</name>
    <name type="common">Crown-of-thorns starfish</name>
    <dbReference type="NCBI Taxonomy" id="133434"/>
    <lineage>
        <taxon>Eukaryota</taxon>
        <taxon>Metazoa</taxon>
        <taxon>Echinodermata</taxon>
        <taxon>Eleutherozoa</taxon>
        <taxon>Asterozoa</taxon>
        <taxon>Asteroidea</taxon>
        <taxon>Valvatacea</taxon>
        <taxon>Valvatida</taxon>
        <taxon>Acanthasteridae</taxon>
        <taxon>Acanthaster</taxon>
    </lineage>
</organism>
<dbReference type="InterPro" id="IPR045851">
    <property type="entry name" value="AMP-bd_C_sf"/>
</dbReference>
<evidence type="ECO:0000259" key="23">
    <source>
        <dbReference type="Pfam" id="PF13193"/>
    </source>
</evidence>
<keyword evidence="4" id="KW-1003">Cell membrane</keyword>
<keyword evidence="12" id="KW-0472">Membrane</keyword>
<keyword evidence="9" id="KW-0067">ATP-binding</keyword>
<keyword evidence="10" id="KW-1133">Transmembrane helix</keyword>
<dbReference type="GO" id="GO:0005524">
    <property type="term" value="F:ATP binding"/>
    <property type="evidence" value="ECO:0007669"/>
    <property type="project" value="UniProtKB-KW"/>
</dbReference>
<evidence type="ECO:0000256" key="13">
    <source>
        <dbReference type="ARBA" id="ARBA00023140"/>
    </source>
</evidence>
<keyword evidence="3" id="KW-0813">Transport</keyword>
<evidence type="ECO:0000256" key="21">
    <source>
        <dbReference type="ARBA" id="ARBA00078285"/>
    </source>
</evidence>
<dbReference type="SUPFAM" id="SSF56801">
    <property type="entry name" value="Acetyl-CoA synthetase-like"/>
    <property type="match status" value="1"/>
</dbReference>
<dbReference type="PROSITE" id="PS00455">
    <property type="entry name" value="AMP_BINDING"/>
    <property type="match status" value="1"/>
</dbReference>
<dbReference type="GO" id="GO:0005886">
    <property type="term" value="C:plasma membrane"/>
    <property type="evidence" value="ECO:0007669"/>
    <property type="project" value="UniProtKB-SubCell"/>
</dbReference>
<dbReference type="EC" id="6.2.1.3" evidence="14"/>
<evidence type="ECO:0000313" key="24">
    <source>
        <dbReference type="Proteomes" id="UP000694845"/>
    </source>
</evidence>
<evidence type="ECO:0000256" key="19">
    <source>
        <dbReference type="ARBA" id="ARBA00060276"/>
    </source>
</evidence>
<evidence type="ECO:0000256" key="16">
    <source>
        <dbReference type="ARBA" id="ARBA00041297"/>
    </source>
</evidence>
<dbReference type="InterPro" id="IPR000873">
    <property type="entry name" value="AMP-dep_synth/lig_dom"/>
</dbReference>
<dbReference type="Pfam" id="PF13193">
    <property type="entry name" value="AMP-binding_C"/>
    <property type="match status" value="1"/>
</dbReference>
<accession>A0A8B8A0H1</accession>
<keyword evidence="24" id="KW-1185">Reference proteome</keyword>
<dbReference type="GeneID" id="110990266"/>
<evidence type="ECO:0000256" key="1">
    <source>
        <dbReference type="ARBA" id="ARBA00004651"/>
    </source>
</evidence>
<sequence length="666" mass="74977">MIVVDRVLFRSARLLNSIWHSLPPFRTMLKLGIFGGLAAFLRGYFELEWRTVGVVVVTVYLATGGWRFAKILVRTFPRDAKALVALVRLRLTLRRRQQNREFVHSVFERRALLHPDKVAFRCEDEVWTFRQANDFSNAVANYFFEKGLRKGDTVAIFMETRPEFPCFWLGLSKIGAVGALINFNLRQDSLVHCVKVAEPKAVIYGAELTEAIRDVRSEFGRNIPFYCTGGYIDAGFPAVNLDPELKSTSTLPAPVVLGRKFTDNLFYIYTSGTTGLPKAARITQIRFMYMAYGIRYAYNFRSDDIIYNTMPLYHSAGGIVGMGQVVLNGSTMAMRKKFSASRFWDDCIKYQATIVQYIGEICRYILAQPHKPVDTQHKVRSALGNGLRPQIWKEFQSRYNIKQICEFYGSTEGNSNIVNITGKPGAVGFVSLLVPSALPLSLLKVDEGTGEVIRGPDGLCIQCKPGESGHMIGKIKVGNPIANFDGYVSKQATDKKIIYDVFRKGDQAFLSGDILVMDQDGYMFFRDRSGDTFRWRGENVSTSEVEGTIQKHVQLSDAVVYGVEIPGIEGRAGMVAIVDTEGTLDLVQLNQSLKSSLPPYARPLFIRVTREVDTTGTFKLKKVDLRKENFDPRKVGEDKLFYMNGKEFVPLTPSIHEDILAGKIRF</sequence>
<evidence type="ECO:0000256" key="12">
    <source>
        <dbReference type="ARBA" id="ARBA00023136"/>
    </source>
</evidence>
<evidence type="ECO:0000256" key="2">
    <source>
        <dbReference type="ARBA" id="ARBA00006432"/>
    </source>
</evidence>
<dbReference type="GO" id="GO:0044539">
    <property type="term" value="P:long-chain fatty acid import into cell"/>
    <property type="evidence" value="ECO:0007669"/>
    <property type="project" value="TreeGrafter"/>
</dbReference>
<evidence type="ECO:0000256" key="18">
    <source>
        <dbReference type="ARBA" id="ARBA00048666"/>
    </source>
</evidence>
<protein>
    <recommendedName>
        <fullName evidence="20">Very long-chain fatty acid transport protein</fullName>
        <ecNumber evidence="14">6.2.1.3</ecNumber>
    </recommendedName>
    <alternativeName>
        <fullName evidence="16">Long-chain-fatty-acid--CoA ligase</fullName>
    </alternativeName>
    <alternativeName>
        <fullName evidence="21">Very-long-chain acyl-CoA synthetase</fullName>
    </alternativeName>
</protein>
<evidence type="ECO:0000256" key="9">
    <source>
        <dbReference type="ARBA" id="ARBA00022840"/>
    </source>
</evidence>
<gene>
    <name evidence="25" type="primary">LOC110990266</name>
</gene>
<dbReference type="OMA" id="IYRDVFK"/>
<dbReference type="Pfam" id="PF00501">
    <property type="entry name" value="AMP-binding"/>
    <property type="match status" value="1"/>
</dbReference>
<comment type="function">
    <text evidence="19">Acyl-CoA synthetase required for both the import of long chain fatty acids (LCFAs) (C14-C18) and the activation very long chain fatty acids (VLCFAs) (C20-C26) by esterification of the fatty acids into metabolically active CoA-thioesters for subsequent degradation or incorporation into phospholipids. The transport and fatty acyl-CoA synthetase activities are genetically separable and are thus independent activities. Esterifies VLCFAs in the peroxisome matrix. The VLCFAs are actively transported into peroxisomes by a PXA1-PXA2 heterodimeric transporter in the peroxisomal membrane.</text>
</comment>
<dbReference type="GO" id="GO:0090434">
    <property type="term" value="F:oleoyl-CoA ligase activity"/>
    <property type="evidence" value="ECO:0007669"/>
    <property type="project" value="TreeGrafter"/>
</dbReference>
<keyword evidence="6" id="KW-0812">Transmembrane</keyword>
<dbReference type="KEGG" id="aplc:110990266"/>
<feature type="domain" description="AMP-dependent synthetase/ligase" evidence="22">
    <location>
        <begin position="107"/>
        <end position="428"/>
    </location>
</feature>
<proteinExistence type="inferred from homology"/>
<dbReference type="OrthoDB" id="288590at2759"/>
<keyword evidence="13" id="KW-0576">Peroxisome</keyword>
<name>A0A8B8A0H1_ACAPL</name>
<dbReference type="GO" id="GO:0001579">
    <property type="term" value="P:medium-chain fatty acid transport"/>
    <property type="evidence" value="ECO:0007669"/>
    <property type="project" value="TreeGrafter"/>
</dbReference>
<dbReference type="InterPro" id="IPR020845">
    <property type="entry name" value="AMP-binding_CS"/>
</dbReference>
<evidence type="ECO:0000256" key="8">
    <source>
        <dbReference type="ARBA" id="ARBA00022832"/>
    </source>
</evidence>
<dbReference type="Gene3D" id="3.40.50.12780">
    <property type="entry name" value="N-terminal domain of ligase-like"/>
    <property type="match status" value="1"/>
</dbReference>
<dbReference type="InterPro" id="IPR042099">
    <property type="entry name" value="ANL_N_sf"/>
</dbReference>
<dbReference type="InterPro" id="IPR025110">
    <property type="entry name" value="AMP-bd_C"/>
</dbReference>
<evidence type="ECO:0000259" key="22">
    <source>
        <dbReference type="Pfam" id="PF00501"/>
    </source>
</evidence>
<evidence type="ECO:0000256" key="14">
    <source>
        <dbReference type="ARBA" id="ARBA00026121"/>
    </source>
</evidence>
<evidence type="ECO:0000256" key="17">
    <source>
        <dbReference type="ARBA" id="ARBA00046271"/>
    </source>
</evidence>
<evidence type="ECO:0000256" key="20">
    <source>
        <dbReference type="ARBA" id="ARBA00068795"/>
    </source>
</evidence>
<reference evidence="25" key="1">
    <citation type="submission" date="2025-08" db="UniProtKB">
        <authorList>
            <consortium name="RefSeq"/>
        </authorList>
    </citation>
    <scope>IDENTIFICATION</scope>
</reference>
<comment type="catalytic activity">
    <reaction evidence="18">
        <text>tetracosanoate + ATP + CoA = tetracosanoyl-CoA + AMP + diphosphate</text>
        <dbReference type="Rhea" id="RHEA:33639"/>
        <dbReference type="ChEBI" id="CHEBI:30616"/>
        <dbReference type="ChEBI" id="CHEBI:31014"/>
        <dbReference type="ChEBI" id="CHEBI:33019"/>
        <dbReference type="ChEBI" id="CHEBI:57287"/>
        <dbReference type="ChEBI" id="CHEBI:65052"/>
        <dbReference type="ChEBI" id="CHEBI:456215"/>
    </reaction>
    <physiologicalReaction direction="left-to-right" evidence="18">
        <dbReference type="Rhea" id="RHEA:33640"/>
    </physiologicalReaction>
</comment>
<comment type="similarity">
    <text evidence="2">Belongs to the ATP-dependent AMP-binding enzyme family.</text>
</comment>
<evidence type="ECO:0000256" key="15">
    <source>
        <dbReference type="ARBA" id="ARBA00036527"/>
    </source>
</evidence>
<dbReference type="RefSeq" id="XP_022110852.1">
    <property type="nucleotide sequence ID" value="XM_022255160.1"/>
</dbReference>
<evidence type="ECO:0000256" key="11">
    <source>
        <dbReference type="ARBA" id="ARBA00023055"/>
    </source>
</evidence>
<evidence type="ECO:0000256" key="6">
    <source>
        <dbReference type="ARBA" id="ARBA00022692"/>
    </source>
</evidence>
<dbReference type="NCBIfam" id="NF006134">
    <property type="entry name" value="PRK08279.1"/>
    <property type="match status" value="1"/>
</dbReference>
<keyword evidence="11" id="KW-0445">Lipid transport</keyword>
<evidence type="ECO:0000313" key="25">
    <source>
        <dbReference type="RefSeq" id="XP_022110852.1"/>
    </source>
</evidence>
<dbReference type="PANTHER" id="PTHR43107">
    <property type="entry name" value="LONG-CHAIN FATTY ACID TRANSPORT PROTEIN"/>
    <property type="match status" value="1"/>
</dbReference>
<dbReference type="GO" id="GO:0005324">
    <property type="term" value="F:long-chain fatty acid transmembrane transporter activity"/>
    <property type="evidence" value="ECO:0007669"/>
    <property type="project" value="TreeGrafter"/>
</dbReference>
<dbReference type="GO" id="GO:0005789">
    <property type="term" value="C:endoplasmic reticulum membrane"/>
    <property type="evidence" value="ECO:0007669"/>
    <property type="project" value="TreeGrafter"/>
</dbReference>
<evidence type="ECO:0000256" key="3">
    <source>
        <dbReference type="ARBA" id="ARBA00022448"/>
    </source>
</evidence>
<evidence type="ECO:0000256" key="7">
    <source>
        <dbReference type="ARBA" id="ARBA00022741"/>
    </source>
</evidence>
<keyword evidence="8" id="KW-0276">Fatty acid metabolism</keyword>
<keyword evidence="7" id="KW-0547">Nucleotide-binding</keyword>
<evidence type="ECO:0000256" key="10">
    <source>
        <dbReference type="ARBA" id="ARBA00022989"/>
    </source>
</evidence>
<keyword evidence="5" id="KW-0436">Ligase</keyword>
<dbReference type="Gene3D" id="3.30.300.30">
    <property type="match status" value="1"/>
</dbReference>
<evidence type="ECO:0000256" key="5">
    <source>
        <dbReference type="ARBA" id="ARBA00022598"/>
    </source>
</evidence>
<dbReference type="AlphaFoldDB" id="A0A8B8A0H1"/>
<dbReference type="FunFam" id="3.30.300.30:FF:000002">
    <property type="entry name" value="Long-chain fatty acid transport protein 1"/>
    <property type="match status" value="1"/>
</dbReference>